<reference evidence="3 4" key="1">
    <citation type="submission" date="2020-10" db="EMBL/GenBank/DDBJ databases">
        <title>Novel species in genus Corynebacterium.</title>
        <authorList>
            <person name="Zhang G."/>
        </authorList>
    </citation>
    <scope>NUCLEOTIDE SEQUENCE [LARGE SCALE GENOMIC DNA]</scope>
    <source>
        <strain evidence="3 4">DSM 45110</strain>
    </source>
</reference>
<gene>
    <name evidence="3" type="ORF">IRY30_07870</name>
</gene>
<keyword evidence="2" id="KW-1133">Transmembrane helix</keyword>
<name>A0ABR9ZM15_9CORY</name>
<evidence type="ECO:0000313" key="3">
    <source>
        <dbReference type="EMBL" id="MBF4553989.1"/>
    </source>
</evidence>
<keyword evidence="2" id="KW-0472">Membrane</keyword>
<evidence type="ECO:0008006" key="5">
    <source>
        <dbReference type="Google" id="ProtNLM"/>
    </source>
</evidence>
<keyword evidence="2" id="KW-0812">Transmembrane</keyword>
<evidence type="ECO:0000313" key="4">
    <source>
        <dbReference type="Proteomes" id="UP000635902"/>
    </source>
</evidence>
<keyword evidence="4" id="KW-1185">Reference proteome</keyword>
<protein>
    <recommendedName>
        <fullName evidence="5">Glucitol operon activator</fullName>
    </recommendedName>
</protein>
<dbReference type="Proteomes" id="UP000635902">
    <property type="component" value="Unassembled WGS sequence"/>
</dbReference>
<feature type="compositionally biased region" description="Basic residues" evidence="1">
    <location>
        <begin position="132"/>
        <end position="145"/>
    </location>
</feature>
<sequence length="145" mass="16724">MQRDHVPASAPAENAEPFPLRVRIVQICFLILAVLATMGLAYWQWSRFTSAQGDFQNLGYALQWPIFGIFMVVAYRKYIQYERERLLGEDMAAVPKEIRESMREIPDDFIALPGQRVPTDLEADAKADDRRSRAKQAARNHRTQQ</sequence>
<feature type="region of interest" description="Disordered" evidence="1">
    <location>
        <begin position="117"/>
        <end position="145"/>
    </location>
</feature>
<feature type="transmembrane region" description="Helical" evidence="2">
    <location>
        <begin position="57"/>
        <end position="75"/>
    </location>
</feature>
<evidence type="ECO:0000256" key="2">
    <source>
        <dbReference type="SAM" id="Phobius"/>
    </source>
</evidence>
<feature type="transmembrane region" description="Helical" evidence="2">
    <location>
        <begin position="24"/>
        <end position="45"/>
    </location>
</feature>
<evidence type="ECO:0000256" key="1">
    <source>
        <dbReference type="SAM" id="MobiDB-lite"/>
    </source>
</evidence>
<accession>A0ABR9ZM15</accession>
<proteinExistence type="predicted"/>
<comment type="caution">
    <text evidence="3">The sequence shown here is derived from an EMBL/GenBank/DDBJ whole genome shotgun (WGS) entry which is preliminary data.</text>
</comment>
<dbReference type="EMBL" id="JADKMY010000002">
    <property type="protein sequence ID" value="MBF4553989.1"/>
    <property type="molecule type" value="Genomic_DNA"/>
</dbReference>
<organism evidence="3 4">
    <name type="scientific">Corynebacterium suicordis DSM 45110</name>
    <dbReference type="NCBI Taxonomy" id="1121369"/>
    <lineage>
        <taxon>Bacteria</taxon>
        <taxon>Bacillati</taxon>
        <taxon>Actinomycetota</taxon>
        <taxon>Actinomycetes</taxon>
        <taxon>Mycobacteriales</taxon>
        <taxon>Corynebacteriaceae</taxon>
        <taxon>Corynebacterium</taxon>
    </lineage>
</organism>